<dbReference type="Gene3D" id="3.30.565.10">
    <property type="entry name" value="Histidine kinase-like ATPase, C-terminal domain"/>
    <property type="match status" value="1"/>
</dbReference>
<evidence type="ECO:0000259" key="14">
    <source>
        <dbReference type="PROSITE" id="PS50109"/>
    </source>
</evidence>
<dbReference type="InterPro" id="IPR036890">
    <property type="entry name" value="HATPase_C_sf"/>
</dbReference>
<dbReference type="GO" id="GO:0005886">
    <property type="term" value="C:plasma membrane"/>
    <property type="evidence" value="ECO:0007669"/>
    <property type="project" value="UniProtKB-ARBA"/>
</dbReference>
<dbReference type="SUPFAM" id="SSF47384">
    <property type="entry name" value="Homodimeric domain of signal transducing histidine kinase"/>
    <property type="match status" value="1"/>
</dbReference>
<dbReference type="InterPro" id="IPR003594">
    <property type="entry name" value="HATPase_dom"/>
</dbReference>
<evidence type="ECO:0000256" key="8">
    <source>
        <dbReference type="ARBA" id="ARBA00022777"/>
    </source>
</evidence>
<protein>
    <recommendedName>
        <fullName evidence="3">histidine kinase</fullName>
        <ecNumber evidence="3">2.7.13.3</ecNumber>
    </recommendedName>
</protein>
<dbReference type="InterPro" id="IPR025201">
    <property type="entry name" value="KdpD_TM"/>
</dbReference>
<evidence type="ECO:0000313" key="15">
    <source>
        <dbReference type="EMBL" id="PQJ61941.1"/>
    </source>
</evidence>
<proteinExistence type="predicted"/>
<name>A0A2S7VKB4_PHOAN</name>
<keyword evidence="12 13" id="KW-0472">Membrane</keyword>
<evidence type="ECO:0000256" key="11">
    <source>
        <dbReference type="ARBA" id="ARBA00023012"/>
    </source>
</evidence>
<evidence type="ECO:0000256" key="4">
    <source>
        <dbReference type="ARBA" id="ARBA00022553"/>
    </source>
</evidence>
<evidence type="ECO:0000256" key="10">
    <source>
        <dbReference type="ARBA" id="ARBA00022989"/>
    </source>
</evidence>
<dbReference type="GO" id="GO:0005524">
    <property type="term" value="F:ATP binding"/>
    <property type="evidence" value="ECO:0007669"/>
    <property type="project" value="UniProtKB-KW"/>
</dbReference>
<keyword evidence="8" id="KW-0418">Kinase</keyword>
<evidence type="ECO:0000256" key="7">
    <source>
        <dbReference type="ARBA" id="ARBA00022741"/>
    </source>
</evidence>
<dbReference type="PRINTS" id="PR00344">
    <property type="entry name" value="BCTRLSENSOR"/>
</dbReference>
<dbReference type="InterPro" id="IPR038318">
    <property type="entry name" value="KdpD_sf"/>
</dbReference>
<dbReference type="InterPro" id="IPR003661">
    <property type="entry name" value="HisK_dim/P_dom"/>
</dbReference>
<dbReference type="CDD" id="cd00082">
    <property type="entry name" value="HisKA"/>
    <property type="match status" value="1"/>
</dbReference>
<keyword evidence="7" id="KW-0547">Nucleotide-binding</keyword>
<dbReference type="Pfam" id="PF00512">
    <property type="entry name" value="HisKA"/>
    <property type="match status" value="1"/>
</dbReference>
<dbReference type="AlphaFoldDB" id="A0A2S7VKB4"/>
<dbReference type="InterPro" id="IPR005467">
    <property type="entry name" value="His_kinase_dom"/>
</dbReference>
<keyword evidence="5" id="KW-0808">Transferase</keyword>
<dbReference type="PROSITE" id="PS50109">
    <property type="entry name" value="HIS_KIN"/>
    <property type="match status" value="1"/>
</dbReference>
<keyword evidence="6 13" id="KW-0812">Transmembrane</keyword>
<comment type="caution">
    <text evidence="15">The sequence shown here is derived from an EMBL/GenBank/DDBJ whole genome shotgun (WGS) entry which is preliminary data.</text>
</comment>
<feature type="domain" description="Histidine kinase" evidence="14">
    <location>
        <begin position="268"/>
        <end position="480"/>
    </location>
</feature>
<dbReference type="SMART" id="SM00387">
    <property type="entry name" value="HATPase_c"/>
    <property type="match status" value="1"/>
</dbReference>
<dbReference type="Pfam" id="PF13493">
    <property type="entry name" value="DUF4118"/>
    <property type="match status" value="1"/>
</dbReference>
<feature type="transmembrane region" description="Helical" evidence="13">
    <location>
        <begin position="86"/>
        <end position="105"/>
    </location>
</feature>
<dbReference type="PANTHER" id="PTHR45569:SF1">
    <property type="entry name" value="SENSOR PROTEIN KDPD"/>
    <property type="match status" value="1"/>
</dbReference>
<evidence type="ECO:0000256" key="9">
    <source>
        <dbReference type="ARBA" id="ARBA00022840"/>
    </source>
</evidence>
<dbReference type="EMBL" id="MSCJ01000003">
    <property type="protein sequence ID" value="PQJ61941.1"/>
    <property type="molecule type" value="Genomic_DNA"/>
</dbReference>
<comment type="catalytic activity">
    <reaction evidence="1">
        <text>ATP + protein L-histidine = ADP + protein N-phospho-L-histidine.</text>
        <dbReference type="EC" id="2.7.13.3"/>
    </reaction>
</comment>
<comment type="subcellular location">
    <subcellularLocation>
        <location evidence="2">Membrane</location>
        <topology evidence="2">Multi-pass membrane protein</topology>
    </subcellularLocation>
</comment>
<dbReference type="InterPro" id="IPR052023">
    <property type="entry name" value="Histidine_kinase_KdpD"/>
</dbReference>
<keyword evidence="9" id="KW-0067">ATP-binding</keyword>
<dbReference type="PANTHER" id="PTHR45569">
    <property type="entry name" value="SENSOR PROTEIN KDPD"/>
    <property type="match status" value="1"/>
</dbReference>
<gene>
    <name evidence="15" type="ORF">BTO08_16895</name>
</gene>
<dbReference type="SMART" id="SM00388">
    <property type="entry name" value="HisKA"/>
    <property type="match status" value="1"/>
</dbReference>
<evidence type="ECO:0000313" key="16">
    <source>
        <dbReference type="Proteomes" id="UP000238730"/>
    </source>
</evidence>
<dbReference type="SUPFAM" id="SSF55874">
    <property type="entry name" value="ATPase domain of HSP90 chaperone/DNA topoisomerase II/histidine kinase"/>
    <property type="match status" value="1"/>
</dbReference>
<sequence length="488" mass="54313">MTNRTNWNDLSKTAILLVFYVLVTYIGVKFRDVIIETDTAMLLLLLNIVSGFWLRRKFAYVITALSIVAFHFFVLPEHNSFKFQNYQHIITFTVMAFSGVFAVKITQSQQREINKNKQLKSELNSNYHLASELASLNESQAIASSAIEHLERNGQFKAQIWLFSPTLFCLASHDKLQQSEYYSVVERFMLRGEQSSEVLSASLALHPLSGQAGLFGVLVIQSEQVQLFNPILTTLISLSLSRSEANSALTIAKEANQLEQMRNTLLAAVSHDLKTPLGSIIGTATTLSDSTIKLPLDTQKELLQSIAEEGYSLNRSLTKLLDISRYSTKTLIPNRDWVEPEEVIGSATKRIEQVVKLHPINLTGETMLVSLDYALIEQIIANLIENAAKYSPVGEAIDITTDYQKGCFSIEIADRGCGVAPDETQRIFERFYRSEHTKVKGTGLGLAICKLIVSAHNGTISVSPRIGGGSIFTVTIPCDKYDLTGIYE</sequence>
<evidence type="ECO:0000256" key="1">
    <source>
        <dbReference type="ARBA" id="ARBA00000085"/>
    </source>
</evidence>
<evidence type="ECO:0000256" key="5">
    <source>
        <dbReference type="ARBA" id="ARBA00022679"/>
    </source>
</evidence>
<organism evidence="15 16">
    <name type="scientific">Photobacterium angustum</name>
    <dbReference type="NCBI Taxonomy" id="661"/>
    <lineage>
        <taxon>Bacteria</taxon>
        <taxon>Pseudomonadati</taxon>
        <taxon>Pseudomonadota</taxon>
        <taxon>Gammaproteobacteria</taxon>
        <taxon>Vibrionales</taxon>
        <taxon>Vibrionaceae</taxon>
        <taxon>Photobacterium</taxon>
    </lineage>
</organism>
<keyword evidence="11" id="KW-0902">Two-component regulatory system</keyword>
<keyword evidence="4" id="KW-0597">Phosphoprotein</keyword>
<evidence type="ECO:0000256" key="6">
    <source>
        <dbReference type="ARBA" id="ARBA00022692"/>
    </source>
</evidence>
<dbReference type="Proteomes" id="UP000238730">
    <property type="component" value="Unassembled WGS sequence"/>
</dbReference>
<feature type="transmembrane region" description="Helical" evidence="13">
    <location>
        <begin position="58"/>
        <end position="74"/>
    </location>
</feature>
<dbReference type="InterPro" id="IPR036097">
    <property type="entry name" value="HisK_dim/P_sf"/>
</dbReference>
<dbReference type="OrthoDB" id="9806130at2"/>
<dbReference type="InterPro" id="IPR004358">
    <property type="entry name" value="Sig_transdc_His_kin-like_C"/>
</dbReference>
<dbReference type="Pfam" id="PF02518">
    <property type="entry name" value="HATPase_c"/>
    <property type="match status" value="1"/>
</dbReference>
<reference evidence="15 16" key="1">
    <citation type="submission" date="2016-12" db="EMBL/GenBank/DDBJ databases">
        <title>Diversity of luminous bacteria.</title>
        <authorList>
            <person name="Yoshizawa S."/>
            <person name="Kogure K."/>
        </authorList>
    </citation>
    <scope>NUCLEOTIDE SEQUENCE [LARGE SCALE GENOMIC DNA]</scope>
    <source>
        <strain evidence="15 16">LC1-200</strain>
    </source>
</reference>
<dbReference type="Gene3D" id="1.20.120.620">
    <property type="entry name" value="Backbone structure of the membrane domain of e. Coli histidine kinase receptor kdpd"/>
    <property type="match status" value="1"/>
</dbReference>
<accession>A0A2S7VKB4</accession>
<keyword evidence="10 13" id="KW-1133">Transmembrane helix</keyword>
<dbReference type="Gene3D" id="1.10.287.130">
    <property type="match status" value="1"/>
</dbReference>
<evidence type="ECO:0000256" key="2">
    <source>
        <dbReference type="ARBA" id="ARBA00004141"/>
    </source>
</evidence>
<dbReference type="GO" id="GO:0000155">
    <property type="term" value="F:phosphorelay sensor kinase activity"/>
    <property type="evidence" value="ECO:0007669"/>
    <property type="project" value="InterPro"/>
</dbReference>
<dbReference type="EC" id="2.7.13.3" evidence="3"/>
<evidence type="ECO:0000256" key="13">
    <source>
        <dbReference type="SAM" id="Phobius"/>
    </source>
</evidence>
<dbReference type="CDD" id="cd00075">
    <property type="entry name" value="HATPase"/>
    <property type="match status" value="1"/>
</dbReference>
<evidence type="ECO:0000256" key="3">
    <source>
        <dbReference type="ARBA" id="ARBA00012438"/>
    </source>
</evidence>
<dbReference type="FunFam" id="3.30.565.10:FF:000006">
    <property type="entry name" value="Sensor histidine kinase WalK"/>
    <property type="match status" value="1"/>
</dbReference>
<dbReference type="RefSeq" id="WP_105061783.1">
    <property type="nucleotide sequence ID" value="NZ_MSCJ01000003.1"/>
</dbReference>
<feature type="transmembrane region" description="Helical" evidence="13">
    <location>
        <begin position="12"/>
        <end position="28"/>
    </location>
</feature>
<evidence type="ECO:0000256" key="12">
    <source>
        <dbReference type="ARBA" id="ARBA00023136"/>
    </source>
</evidence>